<keyword evidence="1" id="KW-0238">DNA-binding</keyword>
<feature type="compositionally biased region" description="Low complexity" evidence="2">
    <location>
        <begin position="347"/>
        <end position="366"/>
    </location>
</feature>
<feature type="region of interest" description="Disordered" evidence="2">
    <location>
        <begin position="302"/>
        <end position="404"/>
    </location>
</feature>
<dbReference type="EMBL" id="CP056041">
    <property type="protein sequence ID" value="QKZ23176.1"/>
    <property type="molecule type" value="Genomic_DNA"/>
</dbReference>
<reference evidence="4 5" key="1">
    <citation type="submission" date="2020-06" db="EMBL/GenBank/DDBJ databases">
        <title>Genome mining for natural products.</title>
        <authorList>
            <person name="Zhang B."/>
            <person name="Shi J."/>
            <person name="Ge H."/>
        </authorList>
    </citation>
    <scope>NUCLEOTIDE SEQUENCE [LARGE SCALE GENOMIC DNA]</scope>
    <source>
        <strain evidence="4 5">NA02069</strain>
    </source>
</reference>
<feature type="region of interest" description="Disordered" evidence="2">
    <location>
        <begin position="1"/>
        <end position="26"/>
    </location>
</feature>
<proteinExistence type="predicted"/>
<evidence type="ECO:0000313" key="4">
    <source>
        <dbReference type="EMBL" id="QKZ23176.1"/>
    </source>
</evidence>
<dbReference type="PRINTS" id="PR00038">
    <property type="entry name" value="HTHLUXR"/>
</dbReference>
<dbReference type="GO" id="GO:0003677">
    <property type="term" value="F:DNA binding"/>
    <property type="evidence" value="ECO:0007669"/>
    <property type="project" value="UniProtKB-KW"/>
</dbReference>
<dbReference type="InterPro" id="IPR000792">
    <property type="entry name" value="Tscrpt_reg_LuxR_C"/>
</dbReference>
<evidence type="ECO:0000259" key="3">
    <source>
        <dbReference type="PROSITE" id="PS50043"/>
    </source>
</evidence>
<evidence type="ECO:0000313" key="5">
    <source>
        <dbReference type="Proteomes" id="UP000509418"/>
    </source>
</evidence>
<dbReference type="SUPFAM" id="SSF46894">
    <property type="entry name" value="C-terminal effector domain of the bipartite response regulators"/>
    <property type="match status" value="1"/>
</dbReference>
<dbReference type="CDD" id="cd06170">
    <property type="entry name" value="LuxR_C_like"/>
    <property type="match status" value="1"/>
</dbReference>
<dbReference type="PROSITE" id="PS50043">
    <property type="entry name" value="HTH_LUXR_2"/>
    <property type="match status" value="1"/>
</dbReference>
<dbReference type="Pfam" id="PF00196">
    <property type="entry name" value="GerE"/>
    <property type="match status" value="1"/>
</dbReference>
<dbReference type="InterPro" id="IPR036388">
    <property type="entry name" value="WH-like_DNA-bd_sf"/>
</dbReference>
<dbReference type="GO" id="GO:0006355">
    <property type="term" value="P:regulation of DNA-templated transcription"/>
    <property type="evidence" value="ECO:0007669"/>
    <property type="project" value="InterPro"/>
</dbReference>
<accession>A0A7H8TI28</accession>
<dbReference type="SMART" id="SM00421">
    <property type="entry name" value="HTH_LUXR"/>
    <property type="match status" value="1"/>
</dbReference>
<dbReference type="InterPro" id="IPR039420">
    <property type="entry name" value="WalR-like"/>
</dbReference>
<feature type="domain" description="HTH luxR-type" evidence="3">
    <location>
        <begin position="770"/>
        <end position="835"/>
    </location>
</feature>
<organism evidence="4 5">
    <name type="scientific">Streptomyces chartreusis</name>
    <dbReference type="NCBI Taxonomy" id="1969"/>
    <lineage>
        <taxon>Bacteria</taxon>
        <taxon>Bacillati</taxon>
        <taxon>Actinomycetota</taxon>
        <taxon>Actinomycetes</taxon>
        <taxon>Kitasatosporales</taxon>
        <taxon>Streptomycetaceae</taxon>
        <taxon>Streptomyces</taxon>
    </lineage>
</organism>
<dbReference type="Proteomes" id="UP000509418">
    <property type="component" value="Chromosome"/>
</dbReference>
<keyword evidence="5" id="KW-1185">Reference proteome</keyword>
<dbReference type="PANTHER" id="PTHR43214">
    <property type="entry name" value="TWO-COMPONENT RESPONSE REGULATOR"/>
    <property type="match status" value="1"/>
</dbReference>
<feature type="compositionally biased region" description="Pro residues" evidence="2">
    <location>
        <begin position="1"/>
        <end position="10"/>
    </location>
</feature>
<dbReference type="PANTHER" id="PTHR43214:SF42">
    <property type="entry name" value="TRANSCRIPTIONAL REGULATORY PROTEIN DESR"/>
    <property type="match status" value="1"/>
</dbReference>
<feature type="compositionally biased region" description="Low complexity" evidence="2">
    <location>
        <begin position="302"/>
        <end position="339"/>
    </location>
</feature>
<name>A0A7H8TI28_STRCX</name>
<dbReference type="InterPro" id="IPR016032">
    <property type="entry name" value="Sig_transdc_resp-reg_C-effctor"/>
</dbReference>
<gene>
    <name evidence="4" type="ORF">HUT05_40960</name>
</gene>
<protein>
    <submittedName>
        <fullName evidence="4">LuxR family transcriptional regulator</fullName>
    </submittedName>
</protein>
<dbReference type="AlphaFoldDB" id="A0A7H8TI28"/>
<sequence>MVTPVNPPPLDRTSPPQRTDAWRQPAAGLTEGVRVRVLRAVYGDRRAAAELLPRLTDRQLTGTDPLPTEPAELAPALLREHRAEIRALPDDTRLLLLVAAADQYPVSTDAFLRAVVAARLDTRCLDAAEAAGIAHAGAGGVAFRDAWTRIAAYETGTPADRRDVHRLLARVLRGEGETPSRSWHRGAGALGPSGRLAAELSAAAGTAADTGRLSVARTLAERAAALCPDPAEQHRLTARAAAYAWRSGDGDRARRLASTATDDALSGVLALRAGNATEAFDALLIGVSAAAPTSSDLGAPPLAAPASVAPRAVTPSTSRTPTPAASHSVAPAAPAAPAAPRTPTPTAPRTAAPAASRTAAPADPRTLTPADPRTLTPADPRAVTPAIPGARTSVTPSTITPPTPATHLLARATEAAIYTGDLRRLREAARVAGRLGVVAPGTLGGLVAAFDGRYADARDLLKSAAGRCGPGGDPTVLIHAAIAALLLGDHTRAVTATVRAAASARARGTPVTVPQAMEFRAYADFWTGRPRAGEAAATDALWQAHATGQDNGACHLQAALAMFAALTGDADVCRERAATARSYALARGLGLPAALAQWALAFLDLSSGRFAAAAARLRALAGFGPGHGHRAIRHLATPHYVEAAVRTGDTRVARVAHADYERWAGTVLSPDDLALSARCRALLAPGEEAVDHYRAALDLHSRGTRDFERARTELLFGSALRRLRRRAEARDRLHSALEAFDSFGAPHCATRARAELRALGTPAAPARTAPDSSTATLTAQQLLVARMAADGATNREIAARLALSPRTIDHHLRGVFTRLGIRSRIELVRLLAESDEPESG</sequence>
<evidence type="ECO:0000256" key="2">
    <source>
        <dbReference type="SAM" id="MobiDB-lite"/>
    </source>
</evidence>
<dbReference type="Gene3D" id="1.10.10.10">
    <property type="entry name" value="Winged helix-like DNA-binding domain superfamily/Winged helix DNA-binding domain"/>
    <property type="match status" value="1"/>
</dbReference>
<dbReference type="RefSeq" id="WP_176578005.1">
    <property type="nucleotide sequence ID" value="NZ_CBDRGH010000043.1"/>
</dbReference>
<evidence type="ECO:0000256" key="1">
    <source>
        <dbReference type="ARBA" id="ARBA00023125"/>
    </source>
</evidence>